<proteinExistence type="inferred from homology"/>
<accession>A0A550CPQ9</accession>
<comment type="similarity">
    <text evidence="2">Belongs to the major royal jelly protein family.</text>
</comment>
<dbReference type="SUPFAM" id="SSF101898">
    <property type="entry name" value="NHL repeat"/>
    <property type="match status" value="1"/>
</dbReference>
<dbReference type="PANTHER" id="PTHR10009">
    <property type="entry name" value="PROTEIN YELLOW-RELATED"/>
    <property type="match status" value="1"/>
</dbReference>
<evidence type="ECO:0000256" key="2">
    <source>
        <dbReference type="ARBA" id="ARBA00009127"/>
    </source>
</evidence>
<feature type="region of interest" description="Disordered" evidence="4">
    <location>
        <begin position="163"/>
        <end position="185"/>
    </location>
</feature>
<comment type="subcellular location">
    <subcellularLocation>
        <location evidence="1">Secreted</location>
    </subcellularLocation>
</comment>
<dbReference type="OrthoDB" id="7776143at2759"/>
<dbReference type="GO" id="GO:0005576">
    <property type="term" value="C:extracellular region"/>
    <property type="evidence" value="ECO:0007669"/>
    <property type="project" value="UniProtKB-SubCell"/>
</dbReference>
<reference evidence="6 7" key="1">
    <citation type="journal article" date="2019" name="New Phytol.">
        <title>Comparative genomics reveals unique wood-decay strategies and fruiting body development in the Schizophyllaceae.</title>
        <authorList>
            <person name="Almasi E."/>
            <person name="Sahu N."/>
            <person name="Krizsan K."/>
            <person name="Balint B."/>
            <person name="Kovacs G.M."/>
            <person name="Kiss B."/>
            <person name="Cseklye J."/>
            <person name="Drula E."/>
            <person name="Henrissat B."/>
            <person name="Nagy I."/>
            <person name="Chovatia M."/>
            <person name="Adam C."/>
            <person name="LaButti K."/>
            <person name="Lipzen A."/>
            <person name="Riley R."/>
            <person name="Grigoriev I.V."/>
            <person name="Nagy L.G."/>
        </authorList>
    </citation>
    <scope>NUCLEOTIDE SEQUENCE [LARGE SCALE GENOMIC DNA]</scope>
    <source>
        <strain evidence="6 7">NL-1724</strain>
    </source>
</reference>
<evidence type="ECO:0000313" key="6">
    <source>
        <dbReference type="EMBL" id="TRM66758.1"/>
    </source>
</evidence>
<feature type="chain" id="PRO_5022195416" evidence="5">
    <location>
        <begin position="20"/>
        <end position="441"/>
    </location>
</feature>
<evidence type="ECO:0000256" key="5">
    <source>
        <dbReference type="SAM" id="SignalP"/>
    </source>
</evidence>
<evidence type="ECO:0000256" key="4">
    <source>
        <dbReference type="SAM" id="MobiDB-lite"/>
    </source>
</evidence>
<dbReference type="InterPro" id="IPR011042">
    <property type="entry name" value="6-blade_b-propeller_TolB-like"/>
</dbReference>
<evidence type="ECO:0000313" key="7">
    <source>
        <dbReference type="Proteomes" id="UP000320762"/>
    </source>
</evidence>
<feature type="signal peptide" evidence="5">
    <location>
        <begin position="1"/>
        <end position="19"/>
    </location>
</feature>
<dbReference type="Proteomes" id="UP000320762">
    <property type="component" value="Unassembled WGS sequence"/>
</dbReference>
<keyword evidence="7" id="KW-1185">Reference proteome</keyword>
<dbReference type="AlphaFoldDB" id="A0A550CPQ9"/>
<sequence>MFYLAFSLWVLSLAAASHAVTFQEVDGSPGISDNGTFGPPVEIVHLFQHPPIGIAVSKSGRAFVTFNRGNITTNPNTLVEIVNSTSDAAWPNAAMNTPPNGLFNASSGINYASSDSSTFLNVQGVLIDALDRLWVLDTGRPANDGGDNAPSFPGGPKLMAFDLTETGGGAANSSGTNSSSSSSTNGTFSDVTPFMTITFPNTVLPATAYMNDFRIDLSKGDAGIAYIADSGAHGIIVVDLSTGESWRHLDQMASVSPKPGFLPTLFGIPTYQSSAGSPAYHYITAAGGGIDGFTLSADGAYVYFSPIASRDLYRVPTEPLRANPSHDVTATVKAASAVQFLGEMGGAADGFETDSTGKIYLTSTEHNAVNTYDPNTGLIEPFVRDPRLAWPDTLAVADDGYMYITLPQLWLGAAFQNGTDKRVKPFALARVPVEGSPVRLV</sequence>
<dbReference type="PANTHER" id="PTHR10009:SF18">
    <property type="entry name" value="PROTEIN YELLOW-LIKE PROTEIN"/>
    <property type="match status" value="1"/>
</dbReference>
<dbReference type="InterPro" id="IPR017996">
    <property type="entry name" value="MRJP/yellow-related"/>
</dbReference>
<organism evidence="6 7">
    <name type="scientific">Schizophyllum amplum</name>
    <dbReference type="NCBI Taxonomy" id="97359"/>
    <lineage>
        <taxon>Eukaryota</taxon>
        <taxon>Fungi</taxon>
        <taxon>Dikarya</taxon>
        <taxon>Basidiomycota</taxon>
        <taxon>Agaricomycotina</taxon>
        <taxon>Agaricomycetes</taxon>
        <taxon>Agaricomycetidae</taxon>
        <taxon>Agaricales</taxon>
        <taxon>Schizophyllaceae</taxon>
        <taxon>Schizophyllum</taxon>
    </lineage>
</organism>
<gene>
    <name evidence="6" type="ORF">BD626DRAFT_451970</name>
</gene>
<keyword evidence="3" id="KW-0964">Secreted</keyword>
<protein>
    <submittedName>
        <fullName evidence="6">Major royal jelly protein-domain-containing protein</fullName>
    </submittedName>
</protein>
<dbReference type="SMR" id="A0A550CPQ9"/>
<dbReference type="Gene3D" id="2.120.10.30">
    <property type="entry name" value="TolB, C-terminal domain"/>
    <property type="match status" value="2"/>
</dbReference>
<comment type="caution">
    <text evidence="6">The sequence shown here is derived from an EMBL/GenBank/DDBJ whole genome shotgun (WGS) entry which is preliminary data.</text>
</comment>
<dbReference type="Pfam" id="PF03022">
    <property type="entry name" value="MRJP"/>
    <property type="match status" value="1"/>
</dbReference>
<feature type="compositionally biased region" description="Low complexity" evidence="4">
    <location>
        <begin position="171"/>
        <end position="185"/>
    </location>
</feature>
<dbReference type="EMBL" id="VDMD01000003">
    <property type="protein sequence ID" value="TRM66758.1"/>
    <property type="molecule type" value="Genomic_DNA"/>
</dbReference>
<evidence type="ECO:0000256" key="1">
    <source>
        <dbReference type="ARBA" id="ARBA00004613"/>
    </source>
</evidence>
<keyword evidence="5" id="KW-0732">Signal</keyword>
<evidence type="ECO:0000256" key="3">
    <source>
        <dbReference type="ARBA" id="ARBA00022525"/>
    </source>
</evidence>
<name>A0A550CPQ9_9AGAR</name>